<dbReference type="GO" id="GO:0006508">
    <property type="term" value="P:proteolysis"/>
    <property type="evidence" value="ECO:0007669"/>
    <property type="project" value="UniProtKB-KW"/>
</dbReference>
<organism evidence="7 8">
    <name type="scientific">Holospora elegans E1</name>
    <dbReference type="NCBI Taxonomy" id="1427503"/>
    <lineage>
        <taxon>Bacteria</taxon>
        <taxon>Pseudomonadati</taxon>
        <taxon>Pseudomonadota</taxon>
        <taxon>Alphaproteobacteria</taxon>
        <taxon>Holosporales</taxon>
        <taxon>Holosporaceae</taxon>
        <taxon>Holospora</taxon>
    </lineage>
</organism>
<dbReference type="NCBIfam" id="NF002075">
    <property type="entry name" value="PRK00913.2-2"/>
    <property type="match status" value="1"/>
</dbReference>
<dbReference type="GO" id="GO:0070006">
    <property type="term" value="F:metalloaminopeptidase activity"/>
    <property type="evidence" value="ECO:0007669"/>
    <property type="project" value="InterPro"/>
</dbReference>
<accession>A0A023DY76</accession>
<dbReference type="Proteomes" id="UP000024842">
    <property type="component" value="Unassembled WGS sequence"/>
</dbReference>
<comment type="similarity">
    <text evidence="1">Belongs to the peptidase M17 family.</text>
</comment>
<dbReference type="PANTHER" id="PTHR11963:SF20">
    <property type="entry name" value="PEPTIDASE B"/>
    <property type="match status" value="1"/>
</dbReference>
<keyword evidence="4" id="KW-0378">Hydrolase</keyword>
<dbReference type="InterPro" id="IPR000819">
    <property type="entry name" value="Peptidase_M17_C"/>
</dbReference>
<dbReference type="PANTHER" id="PTHR11963">
    <property type="entry name" value="LEUCINE AMINOPEPTIDASE-RELATED"/>
    <property type="match status" value="1"/>
</dbReference>
<dbReference type="Pfam" id="PF00883">
    <property type="entry name" value="Peptidase_M17"/>
    <property type="match status" value="1"/>
</dbReference>
<keyword evidence="3" id="KW-0645">Protease</keyword>
<reference evidence="7 8" key="1">
    <citation type="journal article" date="2014" name="FEMS Microbiol. Lett.">
        <title>Draft genome sequences of three Holospora species (Holospora obtusa, Holospora undulata, and Holospora elegans), endonuclear symbiotic bacteria of the ciliate Paramecium caudatum.</title>
        <authorList>
            <person name="Dohra H."/>
            <person name="Tanaka K."/>
            <person name="Suzuki T."/>
            <person name="Fujishima M."/>
            <person name="Suzuki H."/>
        </authorList>
    </citation>
    <scope>NUCLEOTIDE SEQUENCE [LARGE SCALE GENOMIC DNA]</scope>
    <source>
        <strain evidence="7 8">E1</strain>
    </source>
</reference>
<dbReference type="RefSeq" id="WP_006292169.1">
    <property type="nucleotide sequence ID" value="NZ_BAUP01000075.1"/>
</dbReference>
<keyword evidence="5" id="KW-0464">Manganese</keyword>
<evidence type="ECO:0000313" key="8">
    <source>
        <dbReference type="Proteomes" id="UP000024842"/>
    </source>
</evidence>
<evidence type="ECO:0000256" key="3">
    <source>
        <dbReference type="ARBA" id="ARBA00022670"/>
    </source>
</evidence>
<dbReference type="STRING" id="1427503.HE1_00591"/>
<evidence type="ECO:0000256" key="4">
    <source>
        <dbReference type="ARBA" id="ARBA00022801"/>
    </source>
</evidence>
<keyword evidence="8" id="KW-1185">Reference proteome</keyword>
<dbReference type="InterPro" id="IPR011356">
    <property type="entry name" value="Leucine_aapep/pepB"/>
</dbReference>
<keyword evidence="2 7" id="KW-0031">Aminopeptidase</keyword>
<comment type="caution">
    <text evidence="7">The sequence shown here is derived from an EMBL/GenBank/DDBJ whole genome shotgun (WGS) entry which is preliminary data.</text>
</comment>
<dbReference type="PROSITE" id="PS00631">
    <property type="entry name" value="CYTOSOL_AP"/>
    <property type="match status" value="1"/>
</dbReference>
<feature type="domain" description="Cytosol aminopeptidase" evidence="6">
    <location>
        <begin position="327"/>
        <end position="334"/>
    </location>
</feature>
<dbReference type="AlphaFoldDB" id="A0A023DY76"/>
<evidence type="ECO:0000256" key="5">
    <source>
        <dbReference type="ARBA" id="ARBA00023211"/>
    </source>
</evidence>
<dbReference type="PRINTS" id="PR00481">
    <property type="entry name" value="LAMNOPPTDASE"/>
</dbReference>
<dbReference type="CDD" id="cd00433">
    <property type="entry name" value="Peptidase_M17"/>
    <property type="match status" value="1"/>
</dbReference>
<dbReference type="Gene3D" id="3.40.630.10">
    <property type="entry name" value="Zn peptidases"/>
    <property type="match status" value="1"/>
</dbReference>
<gene>
    <name evidence="7" type="ORF">HE1_00591</name>
</gene>
<name>A0A023DY76_9PROT</name>
<evidence type="ECO:0000259" key="6">
    <source>
        <dbReference type="PROSITE" id="PS00631"/>
    </source>
</evidence>
<protein>
    <submittedName>
        <fullName evidence="7">Putative cytosol aminopeptidase</fullName>
    </submittedName>
</protein>
<dbReference type="EMBL" id="BAUP01000075">
    <property type="protein sequence ID" value="GAJ46264.1"/>
    <property type="molecule type" value="Genomic_DNA"/>
</dbReference>
<sequence length="494" mass="53886">MHVHITADIQKNIPLVLAVCDGEILGEKSLIPQSDTVKQALSMLKLGKGKYVDICVESGQRIIFLDVGTFESVYEIRCQGGALWNLCQSLSYSALQILPWSSFPEELLYGLMLKGWRFDGYRTKSNPLPKLFCKDLYVIYNESIKGAPSLTQQIERYRTSIESIHWTRQRCNEPANILTPQKFSQDLTEFSEFGIRVEIIEKASLESLGFGALLGVAQGSIHEARLAVLQWHGAASCDAPWVTLVGKGVTFDTGGVSLKPSSGMESMKMDMSGAAVVAGVIRAAAIDKLPLNLSVVIPLVENAISGTAQRPGDIVRSLSGQTIEVLNTDAEGRLILADALWYAQEKFNPHLIIDVATLTGAVRVALGPEYAGIFGTCEKTIEAIRTCGKEEGEKFWHLPLDSAFDRALDSDCADMKNIASPGYGAGSSIGAQFLKRFIKPEQKWIHLDIASVDHLTADHLLCPKGGSGFGVQTLYSFLLKKQTFGCCNQGKCCS</sequence>
<evidence type="ECO:0000256" key="1">
    <source>
        <dbReference type="ARBA" id="ARBA00009528"/>
    </source>
</evidence>
<dbReference type="SUPFAM" id="SSF53187">
    <property type="entry name" value="Zn-dependent exopeptidases"/>
    <property type="match status" value="1"/>
</dbReference>
<dbReference type="GO" id="GO:0005737">
    <property type="term" value="C:cytoplasm"/>
    <property type="evidence" value="ECO:0007669"/>
    <property type="project" value="InterPro"/>
</dbReference>
<evidence type="ECO:0000256" key="2">
    <source>
        <dbReference type="ARBA" id="ARBA00022438"/>
    </source>
</evidence>
<evidence type="ECO:0000313" key="7">
    <source>
        <dbReference type="EMBL" id="GAJ46264.1"/>
    </source>
</evidence>
<dbReference type="GO" id="GO:0030145">
    <property type="term" value="F:manganese ion binding"/>
    <property type="evidence" value="ECO:0007669"/>
    <property type="project" value="InterPro"/>
</dbReference>
<proteinExistence type="inferred from homology"/>